<dbReference type="Pfam" id="PF07022">
    <property type="entry name" value="Phage_CI_repr"/>
    <property type="match status" value="2"/>
</dbReference>
<reference evidence="3 5" key="1">
    <citation type="submission" date="2018-12" db="EMBL/GenBank/DDBJ databases">
        <authorList>
            <consortium name="Pathogen Informatics"/>
        </authorList>
    </citation>
    <scope>NUCLEOTIDE SEQUENCE [LARGE SCALE GENOMIC DNA]</scope>
    <source>
        <strain evidence="4 6">NCTC12971</strain>
        <strain evidence="3 5">NCTC9419</strain>
    </source>
</reference>
<dbReference type="InterPro" id="IPR032499">
    <property type="entry name" value="Phage_CI_C"/>
</dbReference>
<protein>
    <submittedName>
        <fullName evidence="3">Bacteriophage CI repressor helix-turn-helix domain</fullName>
    </submittedName>
</protein>
<dbReference type="EMBL" id="LR590463">
    <property type="protein sequence ID" value="VTP60547.1"/>
    <property type="molecule type" value="Genomic_DNA"/>
</dbReference>
<proteinExistence type="predicted"/>
<dbReference type="GeneID" id="61764353"/>
<dbReference type="GO" id="GO:0045892">
    <property type="term" value="P:negative regulation of DNA-templated transcription"/>
    <property type="evidence" value="ECO:0007669"/>
    <property type="project" value="InterPro"/>
</dbReference>
<dbReference type="Proteomes" id="UP000271603">
    <property type="component" value="Chromosome"/>
</dbReference>
<name>A0A447QPP9_SERRU</name>
<evidence type="ECO:0000259" key="2">
    <source>
        <dbReference type="Pfam" id="PF16452"/>
    </source>
</evidence>
<dbReference type="Proteomes" id="UP000307968">
    <property type="component" value="Chromosome"/>
</dbReference>
<dbReference type="InterPro" id="IPR010744">
    <property type="entry name" value="Phage_CI_N"/>
</dbReference>
<evidence type="ECO:0000313" key="6">
    <source>
        <dbReference type="Proteomes" id="UP000307968"/>
    </source>
</evidence>
<feature type="domain" description="Bacteriophage CI repressor N-terminal" evidence="1">
    <location>
        <begin position="114"/>
        <end position="177"/>
    </location>
</feature>
<dbReference type="AlphaFoldDB" id="A0A447QPP9"/>
<dbReference type="Pfam" id="PF16452">
    <property type="entry name" value="Phage_CI_C"/>
    <property type="match status" value="1"/>
</dbReference>
<dbReference type="Gene3D" id="1.10.260.40">
    <property type="entry name" value="lambda repressor-like DNA-binding domains"/>
    <property type="match status" value="2"/>
</dbReference>
<dbReference type="RefSeq" id="WP_054305793.1">
    <property type="nucleotide sequence ID" value="NZ_CAMIPJ010000002.1"/>
</dbReference>
<organism evidence="3 5">
    <name type="scientific">Serratia rubidaea</name>
    <name type="common">Serratia marinorubra</name>
    <dbReference type="NCBI Taxonomy" id="61652"/>
    <lineage>
        <taxon>Bacteria</taxon>
        <taxon>Pseudomonadati</taxon>
        <taxon>Pseudomonadota</taxon>
        <taxon>Gammaproteobacteria</taxon>
        <taxon>Enterobacterales</taxon>
        <taxon>Yersiniaceae</taxon>
        <taxon>Serratia</taxon>
    </lineage>
</organism>
<evidence type="ECO:0000259" key="1">
    <source>
        <dbReference type="Pfam" id="PF07022"/>
    </source>
</evidence>
<sequence length="299" mass="31942">MQALIVTGENMAEDTVNERAAVGAVIERILSAYGITTQKELSEILGIAPNNVSSWQQRGSVPGYVIINCSLTTGADLSWLMTGESTAVKPKAKQQAAVHGKALYERVLASGGKGVLRRILDAYGFSLQKELGDLLGISSGTMSTWVRRNYFPGDIVVTCALDTGVSLQWLATGEGEMLEAGSAQAKQAEGARVLPLYRLIAGQLKDGGEWVADRTLIPSTAERPAYVDGGRLAWLVDLSVTNIANGRWLLDIDGNLDVYDIARLPGNQLQVSGNSADFQCCTDAVKALGMVWLTLTPQA</sequence>
<evidence type="ECO:0000313" key="4">
    <source>
        <dbReference type="EMBL" id="VTP60547.1"/>
    </source>
</evidence>
<dbReference type="EMBL" id="LR134155">
    <property type="protein sequence ID" value="VEA71981.1"/>
    <property type="molecule type" value="Genomic_DNA"/>
</dbReference>
<evidence type="ECO:0000313" key="3">
    <source>
        <dbReference type="EMBL" id="VEA71981.1"/>
    </source>
</evidence>
<dbReference type="InterPro" id="IPR010982">
    <property type="entry name" value="Lambda_DNA-bd_dom_sf"/>
</dbReference>
<gene>
    <name evidence="4" type="ORF">NCTC12971_01025</name>
    <name evidence="3" type="ORF">NCTC9419_03564</name>
</gene>
<dbReference type="GO" id="GO:0051259">
    <property type="term" value="P:protein complex oligomerization"/>
    <property type="evidence" value="ECO:0007669"/>
    <property type="project" value="InterPro"/>
</dbReference>
<evidence type="ECO:0000313" key="5">
    <source>
        <dbReference type="Proteomes" id="UP000271603"/>
    </source>
</evidence>
<feature type="domain" description="Bacteriophage CI repressor C-terminal" evidence="2">
    <location>
        <begin position="197"/>
        <end position="291"/>
    </location>
</feature>
<feature type="domain" description="Bacteriophage CI repressor N-terminal" evidence="1">
    <location>
        <begin position="24"/>
        <end position="85"/>
    </location>
</feature>
<accession>A0A447QPP9</accession>
<dbReference type="GO" id="GO:0003677">
    <property type="term" value="F:DNA binding"/>
    <property type="evidence" value="ECO:0007669"/>
    <property type="project" value="InterPro"/>
</dbReference>
<dbReference type="Gene3D" id="2.10.109.10">
    <property type="entry name" value="Umud Fragment, subunit A"/>
    <property type="match status" value="1"/>
</dbReference>